<evidence type="ECO:0000313" key="2">
    <source>
        <dbReference type="Proteomes" id="UP000288805"/>
    </source>
</evidence>
<accession>A0A438J440</accession>
<evidence type="ECO:0000313" key="1">
    <source>
        <dbReference type="EMBL" id="RVX03730.1"/>
    </source>
</evidence>
<sequence>MSSESIIKRPMFAAPPIEGNSDCKARPSYSELYFDQEAMRQQPELRDSYDLLQRYYLEHLMTHCEFFYPRVALDFYQSMTTRGVLSPTAIHFTIDGHHASSRPDILQKLYRFPFEPVDPSAFRQWFPVS</sequence>
<comment type="caution">
    <text evidence="1">The sequence shown here is derived from an EMBL/GenBank/DDBJ whole genome shotgun (WGS) entry which is preliminary data.</text>
</comment>
<reference evidence="1 2" key="1">
    <citation type="journal article" date="2018" name="PLoS Genet.">
        <title>Population sequencing reveals clonal diversity and ancestral inbreeding in the grapevine cultivar Chardonnay.</title>
        <authorList>
            <person name="Roach M.J."/>
            <person name="Johnson D.L."/>
            <person name="Bohlmann J."/>
            <person name="van Vuuren H.J."/>
            <person name="Jones S.J."/>
            <person name="Pretorius I.S."/>
            <person name="Schmidt S.A."/>
            <person name="Borneman A.R."/>
        </authorList>
    </citation>
    <scope>NUCLEOTIDE SEQUENCE [LARGE SCALE GENOMIC DNA]</scope>
    <source>
        <strain evidence="2">cv. Chardonnay</strain>
        <tissue evidence="1">Leaf</tissue>
    </source>
</reference>
<dbReference type="EMBL" id="QGNW01000064">
    <property type="protein sequence ID" value="RVX03730.1"/>
    <property type="molecule type" value="Genomic_DNA"/>
</dbReference>
<dbReference type="AlphaFoldDB" id="A0A438J440"/>
<gene>
    <name evidence="1" type="ORF">CK203_022963</name>
</gene>
<proteinExistence type="predicted"/>
<dbReference type="Proteomes" id="UP000288805">
    <property type="component" value="Unassembled WGS sequence"/>
</dbReference>
<protein>
    <submittedName>
        <fullName evidence="1">Uncharacterized protein</fullName>
    </submittedName>
</protein>
<organism evidence="1 2">
    <name type="scientific">Vitis vinifera</name>
    <name type="common">Grape</name>
    <dbReference type="NCBI Taxonomy" id="29760"/>
    <lineage>
        <taxon>Eukaryota</taxon>
        <taxon>Viridiplantae</taxon>
        <taxon>Streptophyta</taxon>
        <taxon>Embryophyta</taxon>
        <taxon>Tracheophyta</taxon>
        <taxon>Spermatophyta</taxon>
        <taxon>Magnoliopsida</taxon>
        <taxon>eudicotyledons</taxon>
        <taxon>Gunneridae</taxon>
        <taxon>Pentapetalae</taxon>
        <taxon>rosids</taxon>
        <taxon>Vitales</taxon>
        <taxon>Vitaceae</taxon>
        <taxon>Viteae</taxon>
        <taxon>Vitis</taxon>
    </lineage>
</organism>
<name>A0A438J440_VITVI</name>